<dbReference type="EMBL" id="JBGGTQ010000001">
    <property type="protein sequence ID" value="MEZ0490839.1"/>
    <property type="molecule type" value="Genomic_DNA"/>
</dbReference>
<dbReference type="Proteomes" id="UP001566476">
    <property type="component" value="Unassembled WGS sequence"/>
</dbReference>
<gene>
    <name evidence="1" type="ORF">AB2L28_01125</name>
</gene>
<keyword evidence="2" id="KW-1185">Reference proteome</keyword>
<sequence length="182" mass="19436">MGGPEVCAFCGASGEEAQVVVSERLGVEVAVCAACREKFAPRPAVRPVAVPVEGGDLPPTLGQQTSAVLEHVRRLQRRAEQRPYTEEDCPRCGHLVHRYPGTGGDPVRLAREPVLAESVPAADRWHVRDGRAVPAGDGAQDDEDALGARVLHDVVCPAHPVPENPRLARLWHAHARPPAGDG</sequence>
<comment type="caution">
    <text evidence="1">The sequence shown here is derived from an EMBL/GenBank/DDBJ whole genome shotgun (WGS) entry which is preliminary data.</text>
</comment>
<reference evidence="1 2" key="1">
    <citation type="submission" date="2024-07" db="EMBL/GenBank/DDBJ databases">
        <authorList>
            <person name="Thanompreechachai J."/>
            <person name="Duangmal K."/>
        </authorList>
    </citation>
    <scope>NUCLEOTIDE SEQUENCE [LARGE SCALE GENOMIC DNA]</scope>
    <source>
        <strain evidence="1 2">TBRC 1896</strain>
    </source>
</reference>
<name>A0ABV4HZQ5_9ACTN</name>
<accession>A0ABV4HZQ5</accession>
<evidence type="ECO:0000313" key="1">
    <source>
        <dbReference type="EMBL" id="MEZ0490839.1"/>
    </source>
</evidence>
<dbReference type="Pfam" id="PF19561">
    <property type="entry name" value="DUF6083"/>
    <property type="match status" value="1"/>
</dbReference>
<dbReference type="RefSeq" id="WP_370716883.1">
    <property type="nucleotide sequence ID" value="NZ_JBGGTQ010000001.1"/>
</dbReference>
<dbReference type="InterPro" id="IPR045729">
    <property type="entry name" value="DUF6083"/>
</dbReference>
<organism evidence="1 2">
    <name type="scientific">Kineococcus mangrovi</name>
    <dbReference type="NCBI Taxonomy" id="1660183"/>
    <lineage>
        <taxon>Bacteria</taxon>
        <taxon>Bacillati</taxon>
        <taxon>Actinomycetota</taxon>
        <taxon>Actinomycetes</taxon>
        <taxon>Kineosporiales</taxon>
        <taxon>Kineosporiaceae</taxon>
        <taxon>Kineococcus</taxon>
    </lineage>
</organism>
<proteinExistence type="predicted"/>
<evidence type="ECO:0000313" key="2">
    <source>
        <dbReference type="Proteomes" id="UP001566476"/>
    </source>
</evidence>
<protein>
    <submittedName>
        <fullName evidence="1">DUF6083 domain-containing protein</fullName>
    </submittedName>
</protein>